<evidence type="ECO:0000313" key="1">
    <source>
        <dbReference type="EMBL" id="CAB1424428.1"/>
    </source>
</evidence>
<sequence length="178" mass="20060">MYRYVAETVPHLSALHFNLAPKPLVTSTAGTSRRLLHTLNYSEALGLKEVHAADSQPLQCQPLSLARKPGNLILSHQATEMSCRRVRWREGRERCRCHAAPTPPTWRSYEGEEQGAGTREWLFKTSCGSASPYHHSSRCQFSSVFRVHFHRCTASPPGHLPPDAAMSRPIFVLCHYLL</sequence>
<accession>A0A9N7YG42</accession>
<name>A0A9N7YG42_PLEPL</name>
<dbReference type="AlphaFoldDB" id="A0A9N7YG42"/>
<comment type="caution">
    <text evidence="1">The sequence shown here is derived from an EMBL/GenBank/DDBJ whole genome shotgun (WGS) entry which is preliminary data.</text>
</comment>
<reference evidence="1" key="1">
    <citation type="submission" date="2020-03" db="EMBL/GenBank/DDBJ databases">
        <authorList>
            <person name="Weist P."/>
        </authorList>
    </citation>
    <scope>NUCLEOTIDE SEQUENCE</scope>
</reference>
<gene>
    <name evidence="1" type="ORF">PLEPLA_LOCUS12353</name>
</gene>
<protein>
    <submittedName>
        <fullName evidence="1">Uncharacterized protein</fullName>
    </submittedName>
</protein>
<dbReference type="Proteomes" id="UP001153269">
    <property type="component" value="Unassembled WGS sequence"/>
</dbReference>
<proteinExistence type="predicted"/>
<keyword evidence="2" id="KW-1185">Reference proteome</keyword>
<organism evidence="1 2">
    <name type="scientific">Pleuronectes platessa</name>
    <name type="common">European plaice</name>
    <dbReference type="NCBI Taxonomy" id="8262"/>
    <lineage>
        <taxon>Eukaryota</taxon>
        <taxon>Metazoa</taxon>
        <taxon>Chordata</taxon>
        <taxon>Craniata</taxon>
        <taxon>Vertebrata</taxon>
        <taxon>Euteleostomi</taxon>
        <taxon>Actinopterygii</taxon>
        <taxon>Neopterygii</taxon>
        <taxon>Teleostei</taxon>
        <taxon>Neoteleostei</taxon>
        <taxon>Acanthomorphata</taxon>
        <taxon>Carangaria</taxon>
        <taxon>Pleuronectiformes</taxon>
        <taxon>Pleuronectoidei</taxon>
        <taxon>Pleuronectidae</taxon>
        <taxon>Pleuronectes</taxon>
    </lineage>
</organism>
<dbReference type="EMBL" id="CADEAL010000730">
    <property type="protein sequence ID" value="CAB1424428.1"/>
    <property type="molecule type" value="Genomic_DNA"/>
</dbReference>
<evidence type="ECO:0000313" key="2">
    <source>
        <dbReference type="Proteomes" id="UP001153269"/>
    </source>
</evidence>